<evidence type="ECO:0000256" key="4">
    <source>
        <dbReference type="PROSITE-ProRule" id="PRU00282"/>
    </source>
</evidence>
<dbReference type="InterPro" id="IPR018108">
    <property type="entry name" value="MCP_transmembrane"/>
</dbReference>
<keyword evidence="7" id="KW-1185">Reference proteome</keyword>
<keyword evidence="5" id="KW-0813">Transport</keyword>
<dbReference type="PANTHER" id="PTHR46181">
    <property type="entry name" value="MITOCHONDRIAL GLYCINE TRANSPORTER"/>
    <property type="match status" value="1"/>
</dbReference>
<dbReference type="Pfam" id="PF00153">
    <property type="entry name" value="Mito_carr"/>
    <property type="match status" value="3"/>
</dbReference>
<comment type="similarity">
    <text evidence="5">Belongs to the mitochondrial carrier (TC 2.A.29) family.</text>
</comment>
<evidence type="ECO:0000256" key="1">
    <source>
        <dbReference type="ARBA" id="ARBA00004141"/>
    </source>
</evidence>
<keyword evidence="3 4" id="KW-0472">Membrane</keyword>
<evidence type="ECO:0000256" key="2">
    <source>
        <dbReference type="ARBA" id="ARBA00022692"/>
    </source>
</evidence>
<evidence type="ECO:0000313" key="7">
    <source>
        <dbReference type="Proteomes" id="UP000187209"/>
    </source>
</evidence>
<dbReference type="GO" id="GO:0005739">
    <property type="term" value="C:mitochondrion"/>
    <property type="evidence" value="ECO:0007669"/>
    <property type="project" value="TreeGrafter"/>
</dbReference>
<dbReference type="PROSITE" id="PS50920">
    <property type="entry name" value="SOLCAR"/>
    <property type="match status" value="3"/>
</dbReference>
<feature type="repeat" description="Solcar" evidence="4">
    <location>
        <begin position="1"/>
        <end position="84"/>
    </location>
</feature>
<evidence type="ECO:0008006" key="8">
    <source>
        <dbReference type="Google" id="ProtNLM"/>
    </source>
</evidence>
<keyword evidence="2 4" id="KW-0812">Transmembrane</keyword>
<dbReference type="AlphaFoldDB" id="A0A1R2AWY6"/>
<evidence type="ECO:0000256" key="3">
    <source>
        <dbReference type="ARBA" id="ARBA00023136"/>
    </source>
</evidence>
<dbReference type="InterPro" id="IPR023395">
    <property type="entry name" value="MCP_dom_sf"/>
</dbReference>
<dbReference type="GO" id="GO:0016020">
    <property type="term" value="C:membrane"/>
    <property type="evidence" value="ECO:0007669"/>
    <property type="project" value="UniProtKB-SubCell"/>
</dbReference>
<organism evidence="6 7">
    <name type="scientific">Stentor coeruleus</name>
    <dbReference type="NCBI Taxonomy" id="5963"/>
    <lineage>
        <taxon>Eukaryota</taxon>
        <taxon>Sar</taxon>
        <taxon>Alveolata</taxon>
        <taxon>Ciliophora</taxon>
        <taxon>Postciliodesmatophora</taxon>
        <taxon>Heterotrichea</taxon>
        <taxon>Heterotrichida</taxon>
        <taxon>Stentoridae</taxon>
        <taxon>Stentor</taxon>
    </lineage>
</organism>
<reference evidence="6 7" key="1">
    <citation type="submission" date="2016-11" db="EMBL/GenBank/DDBJ databases">
        <title>The macronuclear genome of Stentor coeruleus: a giant cell with tiny introns.</title>
        <authorList>
            <person name="Slabodnick M."/>
            <person name="Ruby J.G."/>
            <person name="Reiff S.B."/>
            <person name="Swart E.C."/>
            <person name="Gosai S."/>
            <person name="Prabakaran S."/>
            <person name="Witkowska E."/>
            <person name="Larue G.E."/>
            <person name="Fisher S."/>
            <person name="Freeman R.M."/>
            <person name="Gunawardena J."/>
            <person name="Chu W."/>
            <person name="Stover N.A."/>
            <person name="Gregory B.D."/>
            <person name="Nowacki M."/>
            <person name="Derisi J."/>
            <person name="Roy S.W."/>
            <person name="Marshall W.F."/>
            <person name="Sood P."/>
        </authorList>
    </citation>
    <scope>NUCLEOTIDE SEQUENCE [LARGE SCALE GENOMIC DNA]</scope>
    <source>
        <strain evidence="6">WM001</strain>
    </source>
</reference>
<sequence length="284" mass="32075">MENTALFLCGSAAGMITSCVVQPLDVIKTNVLTINKPMTISKSFRFVYNQYGPSGFWRGLRPAAYKSFLGSGFTFFLMEKFKSIISQSNSKASQFLHDSIVAVLSRTLTSLALSPLSVIKVRMEAPQANPYKNVWDGIQHIYKDEGFKGYYRGIGPALLRDLPFSALAYSFFNQYYRFLQGYLGNSSFVSMISGGMAGFTATLITQPFDIIKTRKQFAYVSGNASFDYKNIFHAFKTIYKDEGMLGFTTGLNIRIVERSIAFSSVWYIFDTLKRKYVYDRPPVE</sequence>
<dbReference type="SUPFAM" id="SSF103506">
    <property type="entry name" value="Mitochondrial carrier"/>
    <property type="match status" value="1"/>
</dbReference>
<dbReference type="PANTHER" id="PTHR46181:SF3">
    <property type="entry name" value="MITOCHONDRIAL GLYCINE TRANSPORTER"/>
    <property type="match status" value="1"/>
</dbReference>
<evidence type="ECO:0000313" key="6">
    <source>
        <dbReference type="EMBL" id="OMJ69026.1"/>
    </source>
</evidence>
<dbReference type="GO" id="GO:1904983">
    <property type="term" value="P:glycine import into mitochondrion"/>
    <property type="evidence" value="ECO:0007669"/>
    <property type="project" value="TreeGrafter"/>
</dbReference>
<gene>
    <name evidence="6" type="ORF">SteCoe_33356</name>
</gene>
<dbReference type="EMBL" id="MPUH01001250">
    <property type="protein sequence ID" value="OMJ69026.1"/>
    <property type="molecule type" value="Genomic_DNA"/>
</dbReference>
<dbReference type="Gene3D" id="1.50.40.10">
    <property type="entry name" value="Mitochondrial carrier domain"/>
    <property type="match status" value="2"/>
</dbReference>
<evidence type="ECO:0000256" key="5">
    <source>
        <dbReference type="RuleBase" id="RU000488"/>
    </source>
</evidence>
<feature type="repeat" description="Solcar" evidence="4">
    <location>
        <begin position="185"/>
        <end position="275"/>
    </location>
</feature>
<feature type="repeat" description="Solcar" evidence="4">
    <location>
        <begin position="93"/>
        <end position="178"/>
    </location>
</feature>
<dbReference type="OrthoDB" id="310160at2759"/>
<accession>A0A1R2AWY6</accession>
<proteinExistence type="inferred from homology"/>
<dbReference type="Proteomes" id="UP000187209">
    <property type="component" value="Unassembled WGS sequence"/>
</dbReference>
<name>A0A1R2AWY6_9CILI</name>
<protein>
    <recommendedName>
        <fullName evidence="8">Mitochondrial carrier protein</fullName>
    </recommendedName>
</protein>
<comment type="caution">
    <text evidence="6">The sequence shown here is derived from an EMBL/GenBank/DDBJ whole genome shotgun (WGS) entry which is preliminary data.</text>
</comment>
<dbReference type="GO" id="GO:0015187">
    <property type="term" value="F:glycine transmembrane transporter activity"/>
    <property type="evidence" value="ECO:0007669"/>
    <property type="project" value="TreeGrafter"/>
</dbReference>
<comment type="subcellular location">
    <subcellularLocation>
        <location evidence="1">Membrane</location>
        <topology evidence="1">Multi-pass membrane protein</topology>
    </subcellularLocation>
</comment>